<organism evidence="1 2">
    <name type="scientific">Thelephora ganbajun</name>
    <name type="common">Ganba fungus</name>
    <dbReference type="NCBI Taxonomy" id="370292"/>
    <lineage>
        <taxon>Eukaryota</taxon>
        <taxon>Fungi</taxon>
        <taxon>Dikarya</taxon>
        <taxon>Basidiomycota</taxon>
        <taxon>Agaricomycotina</taxon>
        <taxon>Agaricomycetes</taxon>
        <taxon>Thelephorales</taxon>
        <taxon>Thelephoraceae</taxon>
        <taxon>Thelephora</taxon>
    </lineage>
</organism>
<reference evidence="1" key="1">
    <citation type="submission" date="2019-10" db="EMBL/GenBank/DDBJ databases">
        <authorList>
            <consortium name="DOE Joint Genome Institute"/>
            <person name="Kuo A."/>
            <person name="Miyauchi S."/>
            <person name="Kiss E."/>
            <person name="Drula E."/>
            <person name="Kohler A."/>
            <person name="Sanchez-Garcia M."/>
            <person name="Andreopoulos B."/>
            <person name="Barry K.W."/>
            <person name="Bonito G."/>
            <person name="Buee M."/>
            <person name="Carver A."/>
            <person name="Chen C."/>
            <person name="Cichocki N."/>
            <person name="Clum A."/>
            <person name="Culley D."/>
            <person name="Crous P.W."/>
            <person name="Fauchery L."/>
            <person name="Girlanda M."/>
            <person name="Hayes R."/>
            <person name="Keri Z."/>
            <person name="Labutti K."/>
            <person name="Lipzen A."/>
            <person name="Lombard V."/>
            <person name="Magnuson J."/>
            <person name="Maillard F."/>
            <person name="Morin E."/>
            <person name="Murat C."/>
            <person name="Nolan M."/>
            <person name="Ohm R."/>
            <person name="Pangilinan J."/>
            <person name="Pereira M."/>
            <person name="Perotto S."/>
            <person name="Peter M."/>
            <person name="Riley R."/>
            <person name="Sitrit Y."/>
            <person name="Stielow B."/>
            <person name="Szollosi G."/>
            <person name="Zifcakova L."/>
            <person name="Stursova M."/>
            <person name="Spatafora J.W."/>
            <person name="Tedersoo L."/>
            <person name="Vaario L.-M."/>
            <person name="Yamada A."/>
            <person name="Yan M."/>
            <person name="Wang P."/>
            <person name="Xu J."/>
            <person name="Bruns T."/>
            <person name="Baldrian P."/>
            <person name="Vilgalys R."/>
            <person name="Henrissat B."/>
            <person name="Grigoriev I.V."/>
            <person name="Hibbett D."/>
            <person name="Nagy L.G."/>
            <person name="Martin F.M."/>
        </authorList>
    </citation>
    <scope>NUCLEOTIDE SEQUENCE</scope>
    <source>
        <strain evidence="1">P2</strain>
    </source>
</reference>
<evidence type="ECO:0000313" key="2">
    <source>
        <dbReference type="Proteomes" id="UP000886501"/>
    </source>
</evidence>
<evidence type="ECO:0000313" key="1">
    <source>
        <dbReference type="EMBL" id="KAF9649331.1"/>
    </source>
</evidence>
<proteinExistence type="predicted"/>
<dbReference type="Proteomes" id="UP000886501">
    <property type="component" value="Unassembled WGS sequence"/>
</dbReference>
<keyword evidence="2" id="KW-1185">Reference proteome</keyword>
<protein>
    <submittedName>
        <fullName evidence="1">Uncharacterized protein</fullName>
    </submittedName>
</protein>
<accession>A0ACB6ZIU1</accession>
<comment type="caution">
    <text evidence="1">The sequence shown here is derived from an EMBL/GenBank/DDBJ whole genome shotgun (WGS) entry which is preliminary data.</text>
</comment>
<dbReference type="EMBL" id="MU117999">
    <property type="protein sequence ID" value="KAF9649331.1"/>
    <property type="molecule type" value="Genomic_DNA"/>
</dbReference>
<reference evidence="1" key="2">
    <citation type="journal article" date="2020" name="Nat. Commun.">
        <title>Large-scale genome sequencing of mycorrhizal fungi provides insights into the early evolution of symbiotic traits.</title>
        <authorList>
            <person name="Miyauchi S."/>
            <person name="Kiss E."/>
            <person name="Kuo A."/>
            <person name="Drula E."/>
            <person name="Kohler A."/>
            <person name="Sanchez-Garcia M."/>
            <person name="Morin E."/>
            <person name="Andreopoulos B."/>
            <person name="Barry K.W."/>
            <person name="Bonito G."/>
            <person name="Buee M."/>
            <person name="Carver A."/>
            <person name="Chen C."/>
            <person name="Cichocki N."/>
            <person name="Clum A."/>
            <person name="Culley D."/>
            <person name="Crous P.W."/>
            <person name="Fauchery L."/>
            <person name="Girlanda M."/>
            <person name="Hayes R.D."/>
            <person name="Keri Z."/>
            <person name="LaButti K."/>
            <person name="Lipzen A."/>
            <person name="Lombard V."/>
            <person name="Magnuson J."/>
            <person name="Maillard F."/>
            <person name="Murat C."/>
            <person name="Nolan M."/>
            <person name="Ohm R.A."/>
            <person name="Pangilinan J."/>
            <person name="Pereira M.F."/>
            <person name="Perotto S."/>
            <person name="Peter M."/>
            <person name="Pfister S."/>
            <person name="Riley R."/>
            <person name="Sitrit Y."/>
            <person name="Stielow J.B."/>
            <person name="Szollosi G."/>
            <person name="Zifcakova L."/>
            <person name="Stursova M."/>
            <person name="Spatafora J.W."/>
            <person name="Tedersoo L."/>
            <person name="Vaario L.M."/>
            <person name="Yamada A."/>
            <person name="Yan M."/>
            <person name="Wang P."/>
            <person name="Xu J."/>
            <person name="Bruns T."/>
            <person name="Baldrian P."/>
            <person name="Vilgalys R."/>
            <person name="Dunand C."/>
            <person name="Henrissat B."/>
            <person name="Grigoriev I.V."/>
            <person name="Hibbett D."/>
            <person name="Nagy L.G."/>
            <person name="Martin F.M."/>
        </authorList>
    </citation>
    <scope>NUCLEOTIDE SEQUENCE</scope>
    <source>
        <strain evidence="1">P2</strain>
    </source>
</reference>
<name>A0ACB6ZIU1_THEGA</name>
<gene>
    <name evidence="1" type="ORF">BDM02DRAFT_3113929</name>
</gene>
<sequence>MKMLPSMTAEQRAADLREQYNMVKSRHEHFVEKILPRIPLSDRVKNPDFQGTGETTFLLEGLGLRLNEIEGKISFGGMYRWSPMYLKKDIDRLFFELSELDWNTLRTSTAAKAVFEKLLEDPETRKVLYGESSKKDAKEDGMVEVASIKMSLGPEPQTQSSHDI</sequence>